<gene>
    <name evidence="2" type="ORF">MARPO_0002s0088</name>
</gene>
<dbReference type="AlphaFoldDB" id="A0A2R6XU06"/>
<dbReference type="Gramene" id="Mp1g27900.1">
    <property type="protein sequence ID" value="Mp1g27900.1.cds1"/>
    <property type="gene ID" value="Mp1g27900"/>
</dbReference>
<evidence type="ECO:0000256" key="1">
    <source>
        <dbReference type="SAM" id="MobiDB-lite"/>
    </source>
</evidence>
<organism evidence="2 3">
    <name type="scientific">Marchantia polymorpha</name>
    <name type="common">Common liverwort</name>
    <name type="synonym">Marchantia aquatica</name>
    <dbReference type="NCBI Taxonomy" id="3197"/>
    <lineage>
        <taxon>Eukaryota</taxon>
        <taxon>Viridiplantae</taxon>
        <taxon>Streptophyta</taxon>
        <taxon>Embryophyta</taxon>
        <taxon>Marchantiophyta</taxon>
        <taxon>Marchantiopsida</taxon>
        <taxon>Marchantiidae</taxon>
        <taxon>Marchantiales</taxon>
        <taxon>Marchantiaceae</taxon>
        <taxon>Marchantia</taxon>
    </lineage>
</organism>
<sequence>MMHEPFTKFSHYSQQSSKGVGSDIRIDRRFKNLPRAALLGEKRLLGFMIHSDSFRVLRNSSACSTIQFQCSS</sequence>
<dbReference type="EMBL" id="KZ772674">
    <property type="protein sequence ID" value="PTQ49591.1"/>
    <property type="molecule type" value="Genomic_DNA"/>
</dbReference>
<feature type="region of interest" description="Disordered" evidence="1">
    <location>
        <begin position="1"/>
        <end position="21"/>
    </location>
</feature>
<feature type="compositionally biased region" description="Polar residues" evidence="1">
    <location>
        <begin position="10"/>
        <end position="19"/>
    </location>
</feature>
<dbReference type="Proteomes" id="UP000244005">
    <property type="component" value="Unassembled WGS sequence"/>
</dbReference>
<keyword evidence="3" id="KW-1185">Reference proteome</keyword>
<proteinExistence type="predicted"/>
<evidence type="ECO:0000313" key="3">
    <source>
        <dbReference type="Proteomes" id="UP000244005"/>
    </source>
</evidence>
<name>A0A2R6XU06_MARPO</name>
<reference evidence="3" key="1">
    <citation type="journal article" date="2017" name="Cell">
        <title>Insights into land plant evolution garnered from the Marchantia polymorpha genome.</title>
        <authorList>
            <person name="Bowman J.L."/>
            <person name="Kohchi T."/>
            <person name="Yamato K.T."/>
            <person name="Jenkins J."/>
            <person name="Shu S."/>
            <person name="Ishizaki K."/>
            <person name="Yamaoka S."/>
            <person name="Nishihama R."/>
            <person name="Nakamura Y."/>
            <person name="Berger F."/>
            <person name="Adam C."/>
            <person name="Aki S.S."/>
            <person name="Althoff F."/>
            <person name="Araki T."/>
            <person name="Arteaga-Vazquez M.A."/>
            <person name="Balasubrmanian S."/>
            <person name="Barry K."/>
            <person name="Bauer D."/>
            <person name="Boehm C.R."/>
            <person name="Briginshaw L."/>
            <person name="Caballero-Perez J."/>
            <person name="Catarino B."/>
            <person name="Chen F."/>
            <person name="Chiyoda S."/>
            <person name="Chovatia M."/>
            <person name="Davies K.M."/>
            <person name="Delmans M."/>
            <person name="Demura T."/>
            <person name="Dierschke T."/>
            <person name="Dolan L."/>
            <person name="Dorantes-Acosta A.E."/>
            <person name="Eklund D.M."/>
            <person name="Florent S.N."/>
            <person name="Flores-Sandoval E."/>
            <person name="Fujiyama A."/>
            <person name="Fukuzawa H."/>
            <person name="Galik B."/>
            <person name="Grimanelli D."/>
            <person name="Grimwood J."/>
            <person name="Grossniklaus U."/>
            <person name="Hamada T."/>
            <person name="Haseloff J."/>
            <person name="Hetherington A.J."/>
            <person name="Higo A."/>
            <person name="Hirakawa Y."/>
            <person name="Hundley H.N."/>
            <person name="Ikeda Y."/>
            <person name="Inoue K."/>
            <person name="Inoue S.I."/>
            <person name="Ishida S."/>
            <person name="Jia Q."/>
            <person name="Kakita M."/>
            <person name="Kanazawa T."/>
            <person name="Kawai Y."/>
            <person name="Kawashima T."/>
            <person name="Kennedy M."/>
            <person name="Kinose K."/>
            <person name="Kinoshita T."/>
            <person name="Kohara Y."/>
            <person name="Koide E."/>
            <person name="Komatsu K."/>
            <person name="Kopischke S."/>
            <person name="Kubo M."/>
            <person name="Kyozuka J."/>
            <person name="Lagercrantz U."/>
            <person name="Lin S.S."/>
            <person name="Lindquist E."/>
            <person name="Lipzen A.M."/>
            <person name="Lu C.W."/>
            <person name="De Luna E."/>
            <person name="Martienssen R.A."/>
            <person name="Minamino N."/>
            <person name="Mizutani M."/>
            <person name="Mizutani M."/>
            <person name="Mochizuki N."/>
            <person name="Monte I."/>
            <person name="Mosher R."/>
            <person name="Nagasaki H."/>
            <person name="Nakagami H."/>
            <person name="Naramoto S."/>
            <person name="Nishitani K."/>
            <person name="Ohtani M."/>
            <person name="Okamoto T."/>
            <person name="Okumura M."/>
            <person name="Phillips J."/>
            <person name="Pollak B."/>
            <person name="Reinders A."/>
            <person name="Rovekamp M."/>
            <person name="Sano R."/>
            <person name="Sawa S."/>
            <person name="Schmid M.W."/>
            <person name="Shirakawa M."/>
            <person name="Solano R."/>
            <person name="Spunde A."/>
            <person name="Suetsugu N."/>
            <person name="Sugano S."/>
            <person name="Sugiyama A."/>
            <person name="Sun R."/>
            <person name="Suzuki Y."/>
            <person name="Takenaka M."/>
            <person name="Takezawa D."/>
            <person name="Tomogane H."/>
            <person name="Tsuzuki M."/>
            <person name="Ueda T."/>
            <person name="Umeda M."/>
            <person name="Ward J.M."/>
            <person name="Watanabe Y."/>
            <person name="Yazaki K."/>
            <person name="Yokoyama R."/>
            <person name="Yoshitake Y."/>
            <person name="Yotsui I."/>
            <person name="Zachgo S."/>
            <person name="Schmutz J."/>
        </authorList>
    </citation>
    <scope>NUCLEOTIDE SEQUENCE [LARGE SCALE GENOMIC DNA]</scope>
    <source>
        <strain evidence="3">Tak-1</strain>
    </source>
</reference>
<accession>A0A2R6XU06</accession>
<evidence type="ECO:0000313" key="2">
    <source>
        <dbReference type="EMBL" id="PTQ49591.1"/>
    </source>
</evidence>
<protein>
    <submittedName>
        <fullName evidence="2">Uncharacterized protein</fullName>
    </submittedName>
</protein>